<sequence>MGFLWMWWDICAVCLKTTCTAGCEYVCDFVCNYGSGDVVAAHPTAFSHCSNQLMDLLTQGHSRNCGQIRRSTL</sequence>
<keyword evidence="1" id="KW-0732">Signal</keyword>
<protein>
    <recommendedName>
        <fullName evidence="4">Secreted protein</fullName>
    </recommendedName>
</protein>
<evidence type="ECO:0008006" key="4">
    <source>
        <dbReference type="Google" id="ProtNLM"/>
    </source>
</evidence>
<evidence type="ECO:0000313" key="2">
    <source>
        <dbReference type="EMBL" id="EYC18339.1"/>
    </source>
</evidence>
<feature type="signal peptide" evidence="1">
    <location>
        <begin position="1"/>
        <end position="21"/>
    </location>
</feature>
<evidence type="ECO:0000313" key="3">
    <source>
        <dbReference type="Proteomes" id="UP000024635"/>
    </source>
</evidence>
<dbReference type="Proteomes" id="UP000024635">
    <property type="component" value="Unassembled WGS sequence"/>
</dbReference>
<name>A0A016USC7_9BILA</name>
<dbReference type="AlphaFoldDB" id="A0A016USC7"/>
<reference evidence="3" key="1">
    <citation type="journal article" date="2015" name="Nat. Genet.">
        <title>The genome and transcriptome of the zoonotic hookworm Ancylostoma ceylanicum identify infection-specific gene families.</title>
        <authorList>
            <person name="Schwarz E.M."/>
            <person name="Hu Y."/>
            <person name="Antoshechkin I."/>
            <person name="Miller M.M."/>
            <person name="Sternberg P.W."/>
            <person name="Aroian R.V."/>
        </authorList>
    </citation>
    <scope>NUCLEOTIDE SEQUENCE</scope>
    <source>
        <strain evidence="3">HY135</strain>
    </source>
</reference>
<proteinExistence type="predicted"/>
<dbReference type="EMBL" id="JARK01001364">
    <property type="protein sequence ID" value="EYC18339.1"/>
    <property type="molecule type" value="Genomic_DNA"/>
</dbReference>
<evidence type="ECO:0000256" key="1">
    <source>
        <dbReference type="SAM" id="SignalP"/>
    </source>
</evidence>
<comment type="caution">
    <text evidence="2">The sequence shown here is derived from an EMBL/GenBank/DDBJ whole genome shotgun (WGS) entry which is preliminary data.</text>
</comment>
<accession>A0A016USC7</accession>
<feature type="chain" id="PRO_5001492665" description="Secreted protein" evidence="1">
    <location>
        <begin position="22"/>
        <end position="73"/>
    </location>
</feature>
<gene>
    <name evidence="2" type="primary">Acey_s0028.g1803</name>
    <name evidence="2" type="ORF">Y032_0028g1803</name>
</gene>
<organism evidence="2 3">
    <name type="scientific">Ancylostoma ceylanicum</name>
    <dbReference type="NCBI Taxonomy" id="53326"/>
    <lineage>
        <taxon>Eukaryota</taxon>
        <taxon>Metazoa</taxon>
        <taxon>Ecdysozoa</taxon>
        <taxon>Nematoda</taxon>
        <taxon>Chromadorea</taxon>
        <taxon>Rhabditida</taxon>
        <taxon>Rhabditina</taxon>
        <taxon>Rhabditomorpha</taxon>
        <taxon>Strongyloidea</taxon>
        <taxon>Ancylostomatidae</taxon>
        <taxon>Ancylostomatinae</taxon>
        <taxon>Ancylostoma</taxon>
    </lineage>
</organism>
<keyword evidence="3" id="KW-1185">Reference proteome</keyword>